<dbReference type="InterPro" id="IPR005174">
    <property type="entry name" value="KIB1-4_b-propeller"/>
</dbReference>
<dbReference type="PANTHER" id="PTHR40891:SF1">
    <property type="entry name" value="DUF295 DOMAIN-CONTAINING PROTEIN"/>
    <property type="match status" value="1"/>
</dbReference>
<dbReference type="OrthoDB" id="1863935at2759"/>
<gene>
    <name evidence="2" type="ORF">CTI12_AA147590</name>
</gene>
<proteinExistence type="predicted"/>
<name>A0A2U1PJ23_ARTAN</name>
<evidence type="ECO:0000313" key="3">
    <source>
        <dbReference type="Proteomes" id="UP000245207"/>
    </source>
</evidence>
<dbReference type="Pfam" id="PF03478">
    <property type="entry name" value="Beta-prop_KIB1-4"/>
    <property type="match status" value="2"/>
</dbReference>
<dbReference type="PANTHER" id="PTHR40891">
    <property type="entry name" value="DUF295 DOMAIN-CONTAINING PROTEIN"/>
    <property type="match status" value="1"/>
</dbReference>
<keyword evidence="3" id="KW-1185">Reference proteome</keyword>
<dbReference type="AlphaFoldDB" id="A0A2U1PJ23"/>
<reference evidence="2 3" key="1">
    <citation type="journal article" date="2018" name="Mol. Plant">
        <title>The genome of Artemisia annua provides insight into the evolution of Asteraceae family and artemisinin biosynthesis.</title>
        <authorList>
            <person name="Shen Q."/>
            <person name="Zhang L."/>
            <person name="Liao Z."/>
            <person name="Wang S."/>
            <person name="Yan T."/>
            <person name="Shi P."/>
            <person name="Liu M."/>
            <person name="Fu X."/>
            <person name="Pan Q."/>
            <person name="Wang Y."/>
            <person name="Lv Z."/>
            <person name="Lu X."/>
            <person name="Zhang F."/>
            <person name="Jiang W."/>
            <person name="Ma Y."/>
            <person name="Chen M."/>
            <person name="Hao X."/>
            <person name="Li L."/>
            <person name="Tang Y."/>
            <person name="Lv G."/>
            <person name="Zhou Y."/>
            <person name="Sun X."/>
            <person name="Brodelius P.E."/>
            <person name="Rose J.K.C."/>
            <person name="Tang K."/>
        </authorList>
    </citation>
    <scope>NUCLEOTIDE SEQUENCE [LARGE SCALE GENOMIC DNA]</scope>
    <source>
        <strain evidence="3">cv. Huhao1</strain>
        <tissue evidence="2">Leaf</tissue>
    </source>
</reference>
<dbReference type="Proteomes" id="UP000245207">
    <property type="component" value="Unassembled WGS sequence"/>
</dbReference>
<evidence type="ECO:0000259" key="1">
    <source>
        <dbReference type="Pfam" id="PF03478"/>
    </source>
</evidence>
<accession>A0A2U1PJ23</accession>
<feature type="domain" description="KIB1-4 beta-propeller" evidence="1">
    <location>
        <begin position="198"/>
        <end position="324"/>
    </location>
</feature>
<sequence>MEQKGGSALPPLCAKYPWLVSQRFEGEDSEGDQIFFTIHDPLLHYKCRIPELSGNSIRGNFHGWVVLSNNTMWSLWNPLTSKMNRLPPLILEDGDCDISIKDCCLSSPPNDPESVLLLTRTNKSTFVFCRLDRKKWTEMSYAEQLKQLTRDGNLMEQKGGSALPPLCAKYPWLVSQRFEGEDSEGDQIFFTIHDPLLHYKCRIPELSGNSIRGNFHGWVVLSNNTMWSLWNPLTSKMNRLPPLILEDGDCDISIKDCCLSSPPNDPESVLLLTRTNKSTFVFCRLDRKKWTEMSYAEQLKQLTRDGNLVHSLACCNGKIYLLEERYSPTPKKLCARLYHNVCLRNVMAVFY</sequence>
<protein>
    <recommendedName>
        <fullName evidence="1">KIB1-4 beta-propeller domain-containing protein</fullName>
    </recommendedName>
</protein>
<organism evidence="2 3">
    <name type="scientific">Artemisia annua</name>
    <name type="common">Sweet wormwood</name>
    <dbReference type="NCBI Taxonomy" id="35608"/>
    <lineage>
        <taxon>Eukaryota</taxon>
        <taxon>Viridiplantae</taxon>
        <taxon>Streptophyta</taxon>
        <taxon>Embryophyta</taxon>
        <taxon>Tracheophyta</taxon>
        <taxon>Spermatophyta</taxon>
        <taxon>Magnoliopsida</taxon>
        <taxon>eudicotyledons</taxon>
        <taxon>Gunneridae</taxon>
        <taxon>Pentapetalae</taxon>
        <taxon>asterids</taxon>
        <taxon>campanulids</taxon>
        <taxon>Asterales</taxon>
        <taxon>Asteraceae</taxon>
        <taxon>Asteroideae</taxon>
        <taxon>Anthemideae</taxon>
        <taxon>Artemisiinae</taxon>
        <taxon>Artemisia</taxon>
    </lineage>
</organism>
<feature type="domain" description="KIB1-4 beta-propeller" evidence="1">
    <location>
        <begin position="44"/>
        <end position="143"/>
    </location>
</feature>
<evidence type="ECO:0000313" key="2">
    <source>
        <dbReference type="EMBL" id="PWA85739.1"/>
    </source>
</evidence>
<comment type="caution">
    <text evidence="2">The sequence shown here is derived from an EMBL/GenBank/DDBJ whole genome shotgun (WGS) entry which is preliminary data.</text>
</comment>
<dbReference type="EMBL" id="PKPP01001091">
    <property type="protein sequence ID" value="PWA85739.1"/>
    <property type="molecule type" value="Genomic_DNA"/>
</dbReference>